<dbReference type="InterPro" id="IPR050962">
    <property type="entry name" value="Phosphate-bind_PstS"/>
</dbReference>
<feature type="chain" id="PRO_5002938133" description="Phosphate-binding protein" evidence="7">
    <location>
        <begin position="24"/>
        <end position="336"/>
    </location>
</feature>
<evidence type="ECO:0000256" key="3">
    <source>
        <dbReference type="ARBA" id="ARBA00011529"/>
    </source>
</evidence>
<comment type="similarity">
    <text evidence="2 6">Belongs to the PstS family.</text>
</comment>
<feature type="signal peptide" evidence="7">
    <location>
        <begin position="1"/>
        <end position="23"/>
    </location>
</feature>
<evidence type="ECO:0000313" key="9">
    <source>
        <dbReference type="EMBL" id="EEP60272.1"/>
    </source>
</evidence>
<dbReference type="CDD" id="cd13565">
    <property type="entry name" value="PBP2_PstS"/>
    <property type="match status" value="1"/>
</dbReference>
<dbReference type="OrthoDB" id="9790048at2"/>
<evidence type="ECO:0000256" key="7">
    <source>
        <dbReference type="SAM" id="SignalP"/>
    </source>
</evidence>
<proteinExistence type="inferred from homology"/>
<evidence type="ECO:0000259" key="8">
    <source>
        <dbReference type="Pfam" id="PF12849"/>
    </source>
</evidence>
<sequence length="336" mass="36964">MKVKGLKKLAIAGILATSTAALAGVTVTGAGSTFVYPIMSAWAYAYEKATGNKVNYQSIGSGGGIRQIENRTVDFGASDAPLTPEELNQKKLLQFPAVIGGVVPTYNLPEVKEVLNFDGKALCDIYMGKITKWNDPYLQQLNPGVNLPDRPITVVRRSDGSGTTWIWTNYLSKVCPEWKEKVGFGTSVNWPTGVGGKGNEGVANYTKRMRGAIGYVEFIYAKQNNMPAGKVKNREGNFVAPSMESFQAAAANAKWDKMKHFYEVLTDQPGKNSYPITGAVFILLAKDKPESSKKSVNFFDWVFTNGDQEAARLNYIPMPQNVKDLIRSYWKENGLM</sequence>
<evidence type="ECO:0000256" key="1">
    <source>
        <dbReference type="ARBA" id="ARBA00002841"/>
    </source>
</evidence>
<dbReference type="InterPro" id="IPR005673">
    <property type="entry name" value="ABC_phos-bd_PstS"/>
</dbReference>
<dbReference type="InterPro" id="IPR024370">
    <property type="entry name" value="PBP_domain"/>
</dbReference>
<dbReference type="Proteomes" id="UP000005540">
    <property type="component" value="Unassembled WGS sequence"/>
</dbReference>
<accession>C4FKX6</accession>
<protein>
    <recommendedName>
        <fullName evidence="6">Phosphate-binding protein</fullName>
    </recommendedName>
</protein>
<dbReference type="GO" id="GO:0043190">
    <property type="term" value="C:ATP-binding cassette (ABC) transporter complex"/>
    <property type="evidence" value="ECO:0007669"/>
    <property type="project" value="InterPro"/>
</dbReference>
<dbReference type="GO" id="GO:0035435">
    <property type="term" value="P:phosphate ion transmembrane transport"/>
    <property type="evidence" value="ECO:0007669"/>
    <property type="project" value="InterPro"/>
</dbReference>
<evidence type="ECO:0000256" key="4">
    <source>
        <dbReference type="ARBA" id="ARBA00022448"/>
    </source>
</evidence>
<comment type="caution">
    <text evidence="9">The sequence shown here is derived from an EMBL/GenBank/DDBJ whole genome shotgun (WGS) entry which is preliminary data.</text>
</comment>
<dbReference type="Pfam" id="PF12849">
    <property type="entry name" value="PBP_like_2"/>
    <property type="match status" value="1"/>
</dbReference>
<evidence type="ECO:0000256" key="2">
    <source>
        <dbReference type="ARBA" id="ARBA00008725"/>
    </source>
</evidence>
<dbReference type="GO" id="GO:0042301">
    <property type="term" value="F:phosphate ion binding"/>
    <property type="evidence" value="ECO:0007669"/>
    <property type="project" value="InterPro"/>
</dbReference>
<gene>
    <name evidence="9" type="primary">pstS</name>
    <name evidence="9" type="ORF">SULYE_1226</name>
</gene>
<dbReference type="Gene3D" id="3.40.190.10">
    <property type="entry name" value="Periplasmic binding protein-like II"/>
    <property type="match status" value="2"/>
</dbReference>
<dbReference type="PIRSF" id="PIRSF002756">
    <property type="entry name" value="PstS"/>
    <property type="match status" value="1"/>
</dbReference>
<evidence type="ECO:0000256" key="6">
    <source>
        <dbReference type="PIRNR" id="PIRNR002756"/>
    </source>
</evidence>
<dbReference type="NCBIfam" id="NF008171">
    <property type="entry name" value="PRK10918.1"/>
    <property type="match status" value="1"/>
</dbReference>
<keyword evidence="4 6" id="KW-0813">Transport</keyword>
<dbReference type="PANTHER" id="PTHR42996">
    <property type="entry name" value="PHOSPHATE-BINDING PROTEIN PSTS"/>
    <property type="match status" value="1"/>
</dbReference>
<comment type="subunit">
    <text evidence="3">The complex is composed of two ATP-binding proteins (PstB), two transmembrane proteins (PstC and PstA) and a solute-binding protein (PstS).</text>
</comment>
<dbReference type="NCBIfam" id="TIGR00975">
    <property type="entry name" value="3a0107s03"/>
    <property type="match status" value="1"/>
</dbReference>
<comment type="function">
    <text evidence="1">Part of the ABC transporter complex PstSACB involved in phosphate import.</text>
</comment>
<dbReference type="SUPFAM" id="SSF53850">
    <property type="entry name" value="Periplasmic binding protein-like II"/>
    <property type="match status" value="1"/>
</dbReference>
<evidence type="ECO:0000313" key="10">
    <source>
        <dbReference type="Proteomes" id="UP000005540"/>
    </source>
</evidence>
<keyword evidence="10" id="KW-1185">Reference proteome</keyword>
<keyword evidence="7" id="KW-0732">Signal</keyword>
<keyword evidence="5 6" id="KW-0592">Phosphate transport</keyword>
<organism evidence="9 10">
    <name type="scientific">Sulfurihydrogenibium yellowstonense SS-5</name>
    <dbReference type="NCBI Taxonomy" id="432331"/>
    <lineage>
        <taxon>Bacteria</taxon>
        <taxon>Pseudomonadati</taxon>
        <taxon>Aquificota</taxon>
        <taxon>Aquificia</taxon>
        <taxon>Aquificales</taxon>
        <taxon>Hydrogenothermaceae</taxon>
        <taxon>Sulfurihydrogenibium</taxon>
    </lineage>
</organism>
<dbReference type="PANTHER" id="PTHR42996:SF1">
    <property type="entry name" value="PHOSPHATE-BINDING PROTEIN PSTS"/>
    <property type="match status" value="1"/>
</dbReference>
<name>C4FKX6_9AQUI</name>
<evidence type="ECO:0000256" key="5">
    <source>
        <dbReference type="ARBA" id="ARBA00022592"/>
    </source>
</evidence>
<dbReference type="RefSeq" id="WP_007547418.1">
    <property type="nucleotide sequence ID" value="NZ_ABZS01000122.1"/>
</dbReference>
<dbReference type="AlphaFoldDB" id="C4FKX6"/>
<feature type="domain" description="PBP" evidence="8">
    <location>
        <begin position="21"/>
        <end position="304"/>
    </location>
</feature>
<reference evidence="9 10" key="1">
    <citation type="submission" date="2009-04" db="EMBL/GenBank/DDBJ databases">
        <authorList>
            <person name="Reysenbach A.-L."/>
            <person name="Heidelberg J.F."/>
            <person name="Nelson W.C."/>
        </authorList>
    </citation>
    <scope>NUCLEOTIDE SEQUENCE [LARGE SCALE GENOMIC DNA]</scope>
    <source>
        <strain evidence="9 10">SS-5</strain>
    </source>
</reference>
<dbReference type="EMBL" id="ABZS01000122">
    <property type="protein sequence ID" value="EEP60272.1"/>
    <property type="molecule type" value="Genomic_DNA"/>
</dbReference>